<dbReference type="SUPFAM" id="SSF51735">
    <property type="entry name" value="NAD(P)-binding Rossmann-fold domains"/>
    <property type="match status" value="1"/>
</dbReference>
<dbReference type="EC" id="1.3.1.76" evidence="2"/>
<keyword evidence="3" id="KW-0560">Oxidoreductase</keyword>
<keyword evidence="4" id="KW-0520">NAD</keyword>
<gene>
    <name evidence="9" type="ORF">UFOPK2242_00167</name>
</gene>
<dbReference type="InterPro" id="IPR028161">
    <property type="entry name" value="Met8-like"/>
</dbReference>
<reference evidence="9" key="1">
    <citation type="submission" date="2020-05" db="EMBL/GenBank/DDBJ databases">
        <authorList>
            <person name="Chiriac C."/>
            <person name="Salcher M."/>
            <person name="Ghai R."/>
            <person name="Kavagutti S V."/>
        </authorList>
    </citation>
    <scope>NUCLEOTIDE SEQUENCE</scope>
</reference>
<dbReference type="InterPro" id="IPR006367">
    <property type="entry name" value="Sirohaem_synthase_N"/>
</dbReference>
<evidence type="ECO:0000256" key="6">
    <source>
        <dbReference type="ARBA" id="ARBA00047561"/>
    </source>
</evidence>
<accession>A0A6J6KC46</accession>
<dbReference type="AlphaFoldDB" id="A0A6J6KC46"/>
<dbReference type="GO" id="GO:0019354">
    <property type="term" value="P:siroheme biosynthetic process"/>
    <property type="evidence" value="ECO:0007669"/>
    <property type="project" value="UniProtKB-UniPathway"/>
</dbReference>
<evidence type="ECO:0000259" key="8">
    <source>
        <dbReference type="Pfam" id="PF14824"/>
    </source>
</evidence>
<evidence type="ECO:0000256" key="1">
    <source>
        <dbReference type="ARBA" id="ARBA00005010"/>
    </source>
</evidence>
<evidence type="ECO:0000256" key="7">
    <source>
        <dbReference type="SAM" id="MobiDB-lite"/>
    </source>
</evidence>
<feature type="domain" description="Siroheme synthase central" evidence="8">
    <location>
        <begin position="165"/>
        <end position="190"/>
    </location>
</feature>
<organism evidence="9">
    <name type="scientific">freshwater metagenome</name>
    <dbReference type="NCBI Taxonomy" id="449393"/>
    <lineage>
        <taxon>unclassified sequences</taxon>
        <taxon>metagenomes</taxon>
        <taxon>ecological metagenomes</taxon>
    </lineage>
</organism>
<dbReference type="GO" id="GO:0043115">
    <property type="term" value="F:precorrin-2 dehydrogenase activity"/>
    <property type="evidence" value="ECO:0007669"/>
    <property type="project" value="UniProtKB-EC"/>
</dbReference>
<dbReference type="InterPro" id="IPR042518">
    <property type="entry name" value="SirC_C"/>
</dbReference>
<proteinExistence type="predicted"/>
<evidence type="ECO:0000256" key="5">
    <source>
        <dbReference type="ARBA" id="ARBA00023244"/>
    </source>
</evidence>
<keyword evidence="5" id="KW-0627">Porphyrin biosynthesis</keyword>
<dbReference type="SUPFAM" id="SSF75615">
    <property type="entry name" value="Siroheme synthase middle domains-like"/>
    <property type="match status" value="1"/>
</dbReference>
<comment type="pathway">
    <text evidence="1">Porphyrin-containing compound metabolism; siroheme biosynthesis; sirohydrochlorin from precorrin-2: step 1/1.</text>
</comment>
<dbReference type="Gene3D" id="3.40.50.720">
    <property type="entry name" value="NAD(P)-binding Rossmann-like Domain"/>
    <property type="match status" value="1"/>
</dbReference>
<sequence length="251" mass="26902">MSVNPSALGGTVGGVGDEMGDEKGDEKQADIGADIESPLGDNPRPVHHVYPVGLVVEGRRCVVVGGGRIATRRLRALLEAGADLEVIAPDASPEIASLAERGLITWHRRGFAPQDLDGAWLALSATGVLEVDQEVARCADEYRVWVASADDPSASTCSIPTVLRRGDLLLTISTGGRSPALAAWLKERLSEEFGPEYETLLDVMAEIRDEQKALGLPTEGLDWRRALDSGILEDVRMGRIDAAREALRACR</sequence>
<dbReference type="PANTHER" id="PTHR35330:SF1">
    <property type="entry name" value="SIROHEME BIOSYNTHESIS PROTEIN MET8"/>
    <property type="match status" value="1"/>
</dbReference>
<dbReference type="NCBIfam" id="TIGR01470">
    <property type="entry name" value="cysG_Nterm"/>
    <property type="match status" value="1"/>
</dbReference>
<evidence type="ECO:0000313" key="9">
    <source>
        <dbReference type="EMBL" id="CAB4646716.1"/>
    </source>
</evidence>
<dbReference type="PANTHER" id="PTHR35330">
    <property type="entry name" value="SIROHEME BIOSYNTHESIS PROTEIN MET8"/>
    <property type="match status" value="1"/>
</dbReference>
<protein>
    <recommendedName>
        <fullName evidence="2">precorrin-2 dehydrogenase</fullName>
        <ecNumber evidence="2">1.3.1.76</ecNumber>
    </recommendedName>
</protein>
<evidence type="ECO:0000256" key="2">
    <source>
        <dbReference type="ARBA" id="ARBA00012400"/>
    </source>
</evidence>
<dbReference type="UniPathway" id="UPA00262">
    <property type="reaction ID" value="UER00222"/>
</dbReference>
<dbReference type="Pfam" id="PF14824">
    <property type="entry name" value="Sirohm_synth_M"/>
    <property type="match status" value="1"/>
</dbReference>
<feature type="region of interest" description="Disordered" evidence="7">
    <location>
        <begin position="1"/>
        <end position="26"/>
    </location>
</feature>
<dbReference type="InterPro" id="IPR036291">
    <property type="entry name" value="NAD(P)-bd_dom_sf"/>
</dbReference>
<comment type="catalytic activity">
    <reaction evidence="6">
        <text>precorrin-2 + NAD(+) = sirohydrochlorin + NADH + 2 H(+)</text>
        <dbReference type="Rhea" id="RHEA:15613"/>
        <dbReference type="ChEBI" id="CHEBI:15378"/>
        <dbReference type="ChEBI" id="CHEBI:57540"/>
        <dbReference type="ChEBI" id="CHEBI:57945"/>
        <dbReference type="ChEBI" id="CHEBI:58351"/>
        <dbReference type="ChEBI" id="CHEBI:58827"/>
        <dbReference type="EC" id="1.3.1.76"/>
    </reaction>
</comment>
<evidence type="ECO:0000256" key="4">
    <source>
        <dbReference type="ARBA" id="ARBA00023027"/>
    </source>
</evidence>
<dbReference type="Pfam" id="PF13241">
    <property type="entry name" value="NAD_binding_7"/>
    <property type="match status" value="1"/>
</dbReference>
<dbReference type="EMBL" id="CAEZWM010000008">
    <property type="protein sequence ID" value="CAB4646716.1"/>
    <property type="molecule type" value="Genomic_DNA"/>
</dbReference>
<dbReference type="Gene3D" id="1.10.8.610">
    <property type="entry name" value="SirC, precorrin-2 dehydrogenase, C-terminal helical domain-like"/>
    <property type="match status" value="1"/>
</dbReference>
<dbReference type="GO" id="GO:0004325">
    <property type="term" value="F:ferrochelatase activity"/>
    <property type="evidence" value="ECO:0007669"/>
    <property type="project" value="InterPro"/>
</dbReference>
<evidence type="ECO:0000256" key="3">
    <source>
        <dbReference type="ARBA" id="ARBA00023002"/>
    </source>
</evidence>
<dbReference type="InterPro" id="IPR028281">
    <property type="entry name" value="Sirohaem_synthase_central"/>
</dbReference>
<name>A0A6J6KC46_9ZZZZ</name>